<accession>A0ABT9LWW2</accession>
<dbReference type="EMBL" id="JAURUO010000008">
    <property type="protein sequence ID" value="MDP9728759.1"/>
    <property type="molecule type" value="Genomic_DNA"/>
</dbReference>
<proteinExistence type="predicted"/>
<sequence length="305" mass="35519">MKIVVASLQDLKNAKIRLDFVDRYFQAVHATTLLKKDSYREVQLPTDVDKELNPRPFYWMWIETTGQKPEPTVLRMAFDQPTLEKENQRMKVEHDEKIASLSISPAERWMYQAPKAQLVDYGSFLLDKILASVKKRGAFAIVAPKNLSGSKILIPWLMMNGIFTFRCDMSEQKLWSVAICLENGQIVDEFYNKIRHIEMNPISPQKLLYRLRMSLIDGFQALQTYLEFLVKQQPTDWAEKSLARLEQEQAHINLYYNSLLEDADLEKLDSIKIEHERKLKSLSELYYPTIDIIIEQMALIGLPSS</sequence>
<keyword evidence="2" id="KW-1185">Reference proteome</keyword>
<organism evidence="1 2">
    <name type="scientific">Alicyclobacillus tolerans</name>
    <dbReference type="NCBI Taxonomy" id="90970"/>
    <lineage>
        <taxon>Bacteria</taxon>
        <taxon>Bacillati</taxon>
        <taxon>Bacillota</taxon>
        <taxon>Bacilli</taxon>
        <taxon>Bacillales</taxon>
        <taxon>Alicyclobacillaceae</taxon>
        <taxon>Alicyclobacillus</taxon>
    </lineage>
</organism>
<evidence type="ECO:0000313" key="1">
    <source>
        <dbReference type="EMBL" id="MDP9728759.1"/>
    </source>
</evidence>
<name>A0ABT9LWW2_9BACL</name>
<comment type="caution">
    <text evidence="1">The sequence shown here is derived from an EMBL/GenBank/DDBJ whole genome shotgun (WGS) entry which is preliminary data.</text>
</comment>
<evidence type="ECO:0000313" key="2">
    <source>
        <dbReference type="Proteomes" id="UP001229209"/>
    </source>
</evidence>
<gene>
    <name evidence="1" type="ORF">J2S04_001710</name>
</gene>
<dbReference type="Proteomes" id="UP001229209">
    <property type="component" value="Unassembled WGS sequence"/>
</dbReference>
<dbReference type="InterPro" id="IPR024562">
    <property type="entry name" value="YqhG"/>
</dbReference>
<dbReference type="Pfam" id="PF11079">
    <property type="entry name" value="YqhG"/>
    <property type="match status" value="2"/>
</dbReference>
<protein>
    <submittedName>
        <fullName evidence="1">Uncharacterized protein</fullName>
    </submittedName>
</protein>
<reference evidence="1 2" key="1">
    <citation type="submission" date="2023-07" db="EMBL/GenBank/DDBJ databases">
        <title>Genomic Encyclopedia of Type Strains, Phase IV (KMG-IV): sequencing the most valuable type-strain genomes for metagenomic binning, comparative biology and taxonomic classification.</title>
        <authorList>
            <person name="Goeker M."/>
        </authorList>
    </citation>
    <scope>NUCLEOTIDE SEQUENCE [LARGE SCALE GENOMIC DNA]</scope>
    <source>
        <strain evidence="1 2">DSM 25924</strain>
    </source>
</reference>